<name>A0A1G2CE88_9BACT</name>
<reference evidence="4 5" key="1">
    <citation type="journal article" date="2016" name="Nat. Commun.">
        <title>Thousands of microbial genomes shed light on interconnected biogeochemical processes in an aquifer system.</title>
        <authorList>
            <person name="Anantharaman K."/>
            <person name="Brown C.T."/>
            <person name="Hug L.A."/>
            <person name="Sharon I."/>
            <person name="Castelle C.J."/>
            <person name="Probst A.J."/>
            <person name="Thomas B.C."/>
            <person name="Singh A."/>
            <person name="Wilkins M.J."/>
            <person name="Karaoz U."/>
            <person name="Brodie E.L."/>
            <person name="Williams K.H."/>
            <person name="Hubbard S.S."/>
            <person name="Banfield J.F."/>
        </authorList>
    </citation>
    <scope>NUCLEOTIDE SEQUENCE [LARGE SCALE GENOMIC DNA]</scope>
</reference>
<keyword evidence="2" id="KW-0418">Kinase</keyword>
<dbReference type="PANTHER" id="PTHR10584:SF166">
    <property type="entry name" value="RIBOKINASE"/>
    <property type="match status" value="1"/>
</dbReference>
<dbReference type="Pfam" id="PF00294">
    <property type="entry name" value="PfkB"/>
    <property type="match status" value="1"/>
</dbReference>
<dbReference type="CDD" id="cd01942">
    <property type="entry name" value="ribokinase_group_A"/>
    <property type="match status" value="1"/>
</dbReference>
<organism evidence="4 5">
    <name type="scientific">Candidatus Liptonbacteria bacterium RIFCSPLOWO2_01_FULL_45_15</name>
    <dbReference type="NCBI Taxonomy" id="1798649"/>
    <lineage>
        <taxon>Bacteria</taxon>
        <taxon>Candidatus Liptoniibacteriota</taxon>
    </lineage>
</organism>
<keyword evidence="1" id="KW-0808">Transferase</keyword>
<dbReference type="AlphaFoldDB" id="A0A1G2CE88"/>
<dbReference type="PANTHER" id="PTHR10584">
    <property type="entry name" value="SUGAR KINASE"/>
    <property type="match status" value="1"/>
</dbReference>
<evidence type="ECO:0000313" key="4">
    <source>
        <dbReference type="EMBL" id="OGY99695.1"/>
    </source>
</evidence>
<feature type="domain" description="Carbohydrate kinase PfkB" evidence="3">
    <location>
        <begin position="34"/>
        <end position="290"/>
    </location>
</feature>
<dbReference type="Gene3D" id="3.40.1190.20">
    <property type="match status" value="1"/>
</dbReference>
<protein>
    <recommendedName>
        <fullName evidence="3">Carbohydrate kinase PfkB domain-containing protein</fullName>
    </recommendedName>
</protein>
<evidence type="ECO:0000313" key="5">
    <source>
        <dbReference type="Proteomes" id="UP000176287"/>
    </source>
</evidence>
<dbReference type="SUPFAM" id="SSF53613">
    <property type="entry name" value="Ribokinase-like"/>
    <property type="match status" value="1"/>
</dbReference>
<proteinExistence type="predicted"/>
<dbReference type="STRING" id="1798649.A3B13_01425"/>
<accession>A0A1G2CE88</accession>
<gene>
    <name evidence="4" type="ORF">A3B13_01425</name>
</gene>
<dbReference type="InterPro" id="IPR002173">
    <property type="entry name" value="Carboh/pur_kinase_PfkB_CS"/>
</dbReference>
<dbReference type="InterPro" id="IPR029056">
    <property type="entry name" value="Ribokinase-like"/>
</dbReference>
<evidence type="ECO:0000256" key="1">
    <source>
        <dbReference type="ARBA" id="ARBA00022679"/>
    </source>
</evidence>
<evidence type="ECO:0000259" key="3">
    <source>
        <dbReference type="Pfam" id="PF00294"/>
    </source>
</evidence>
<evidence type="ECO:0000256" key="2">
    <source>
        <dbReference type="ARBA" id="ARBA00022777"/>
    </source>
</evidence>
<dbReference type="GO" id="GO:0016301">
    <property type="term" value="F:kinase activity"/>
    <property type="evidence" value="ECO:0007669"/>
    <property type="project" value="UniProtKB-KW"/>
</dbReference>
<dbReference type="Proteomes" id="UP000176287">
    <property type="component" value="Unassembled WGS sequence"/>
</dbReference>
<sequence>MRILVSGSLAYDKIMEYPGRFSDHIMPDKIHAINLSFVSENLVEHFGGTAGNIAYGLALLGEKPSVLAAAGRDFQPYRDWLEKIGVDLNFARVISDKPTTLSNIMTDSADNQIAALCLGAMAHSCEIKDDEIPIDAFAIISPGNIDDMLRFPMLYREKKIPFIFDPGQQIPQLSADALRNGITGAKVFISNDYELALVLEKTGWTEEDMLERVEILVTTLGEKGSRIRAGKDVFEIPASSPRKIVDPTGAGDAYRAGFIKGLLASWPLEVAGKFAGVMAAYAVEVYGTQEYSTSFSDARTRYKENFGTDLFTSP</sequence>
<dbReference type="PROSITE" id="PS00584">
    <property type="entry name" value="PFKB_KINASES_2"/>
    <property type="match status" value="1"/>
</dbReference>
<dbReference type="EMBL" id="MHKZ01000034">
    <property type="protein sequence ID" value="OGY99695.1"/>
    <property type="molecule type" value="Genomic_DNA"/>
</dbReference>
<comment type="caution">
    <text evidence="4">The sequence shown here is derived from an EMBL/GenBank/DDBJ whole genome shotgun (WGS) entry which is preliminary data.</text>
</comment>
<dbReference type="InterPro" id="IPR011611">
    <property type="entry name" value="PfkB_dom"/>
</dbReference>
<dbReference type="PROSITE" id="PS00583">
    <property type="entry name" value="PFKB_KINASES_1"/>
    <property type="match status" value="1"/>
</dbReference>